<feature type="domain" description="RNA polymerase sigma-70 region 2" evidence="6">
    <location>
        <begin position="23"/>
        <end position="81"/>
    </location>
</feature>
<keyword evidence="2" id="KW-0805">Transcription regulation</keyword>
<organism evidence="8 9">
    <name type="scientific">Roseovarius mucosus DSM 17069</name>
    <dbReference type="NCBI Taxonomy" id="1288298"/>
    <lineage>
        <taxon>Bacteria</taxon>
        <taxon>Pseudomonadati</taxon>
        <taxon>Pseudomonadota</taxon>
        <taxon>Alphaproteobacteria</taxon>
        <taxon>Rhodobacterales</taxon>
        <taxon>Roseobacteraceae</taxon>
        <taxon>Roseovarius</taxon>
    </lineage>
</organism>
<proteinExistence type="inferred from homology"/>
<dbReference type="PATRIC" id="fig|1288298.3.peg.2215"/>
<accession>A0A0A0HJW6</accession>
<evidence type="ECO:0000256" key="3">
    <source>
        <dbReference type="ARBA" id="ARBA00023082"/>
    </source>
</evidence>
<dbReference type="Pfam" id="PF08281">
    <property type="entry name" value="Sigma70_r4_2"/>
    <property type="match status" value="1"/>
</dbReference>
<dbReference type="HOGENOM" id="CLU_047691_0_0_5"/>
<keyword evidence="3" id="KW-0731">Sigma factor</keyword>
<keyword evidence="5" id="KW-0804">Transcription</keyword>
<evidence type="ECO:0000313" key="8">
    <source>
        <dbReference type="EMBL" id="KGM87470.1"/>
    </source>
</evidence>
<protein>
    <submittedName>
        <fullName evidence="8">RNA polymerase, sigma subunit, ECF family</fullName>
    </submittedName>
</protein>
<dbReference type="AlphaFoldDB" id="A0A0A0HJW6"/>
<dbReference type="EMBL" id="AONH01000013">
    <property type="protein sequence ID" value="KGM87470.1"/>
    <property type="molecule type" value="Genomic_DNA"/>
</dbReference>
<dbReference type="NCBIfam" id="TIGR02937">
    <property type="entry name" value="sigma70-ECF"/>
    <property type="match status" value="1"/>
</dbReference>
<gene>
    <name evidence="8" type="ORF">rosmuc_02204</name>
</gene>
<dbReference type="GO" id="GO:0003677">
    <property type="term" value="F:DNA binding"/>
    <property type="evidence" value="ECO:0007669"/>
    <property type="project" value="UniProtKB-KW"/>
</dbReference>
<evidence type="ECO:0000259" key="6">
    <source>
        <dbReference type="Pfam" id="PF04542"/>
    </source>
</evidence>
<dbReference type="PANTHER" id="PTHR43133">
    <property type="entry name" value="RNA POLYMERASE ECF-TYPE SIGMA FACTO"/>
    <property type="match status" value="1"/>
</dbReference>
<evidence type="ECO:0000256" key="1">
    <source>
        <dbReference type="ARBA" id="ARBA00010641"/>
    </source>
</evidence>
<dbReference type="Pfam" id="PF04542">
    <property type="entry name" value="Sigma70_r2"/>
    <property type="match status" value="1"/>
</dbReference>
<dbReference type="PANTHER" id="PTHR43133:SF8">
    <property type="entry name" value="RNA POLYMERASE SIGMA FACTOR HI_1459-RELATED"/>
    <property type="match status" value="1"/>
</dbReference>
<dbReference type="InterPro" id="IPR014284">
    <property type="entry name" value="RNA_pol_sigma-70_dom"/>
</dbReference>
<dbReference type="InterPro" id="IPR007627">
    <property type="entry name" value="RNA_pol_sigma70_r2"/>
</dbReference>
<keyword evidence="4" id="KW-0238">DNA-binding</keyword>
<dbReference type="InterPro" id="IPR013324">
    <property type="entry name" value="RNA_pol_sigma_r3/r4-like"/>
</dbReference>
<dbReference type="eggNOG" id="COG1595">
    <property type="taxonomic scope" value="Bacteria"/>
</dbReference>
<dbReference type="GO" id="GO:0016987">
    <property type="term" value="F:sigma factor activity"/>
    <property type="evidence" value="ECO:0007669"/>
    <property type="project" value="UniProtKB-KW"/>
</dbReference>
<dbReference type="GO" id="GO:0006352">
    <property type="term" value="P:DNA-templated transcription initiation"/>
    <property type="evidence" value="ECO:0007669"/>
    <property type="project" value="InterPro"/>
</dbReference>
<dbReference type="OrthoDB" id="9780326at2"/>
<comment type="caution">
    <text evidence="8">The sequence shown here is derived from an EMBL/GenBank/DDBJ whole genome shotgun (WGS) entry which is preliminary data.</text>
</comment>
<dbReference type="InterPro" id="IPR013249">
    <property type="entry name" value="RNA_pol_sigma70_r4_t2"/>
</dbReference>
<evidence type="ECO:0000256" key="5">
    <source>
        <dbReference type="ARBA" id="ARBA00023163"/>
    </source>
</evidence>
<evidence type="ECO:0000259" key="7">
    <source>
        <dbReference type="Pfam" id="PF08281"/>
    </source>
</evidence>
<dbReference type="SUPFAM" id="SSF88946">
    <property type="entry name" value="Sigma2 domain of RNA polymerase sigma factors"/>
    <property type="match status" value="1"/>
</dbReference>
<evidence type="ECO:0000313" key="9">
    <source>
        <dbReference type="Proteomes" id="UP000030021"/>
    </source>
</evidence>
<sequence>MIRFDPVQVQAARQGSRAALEALVNAAKGPVLNLAIRMLAHREDAEDATQEILIKIITHLGEVRDTDLAGAWAFRVATRHLSHTARLGRVERMRLSFEDFADDLSRGQRAPSHLELTEIEHQLALKEVKVGCTLAMLVCLSRPLRMAYILGDIFEMTDTEASEILEIPAGTYRQRVRRARLTVSGFLQSNCSLQSRSAPCRCENRITPALQMGRIAKGAAHLDGDQVGQKSPLEIGQDVATLEAAQRSVAIMRSNPQFASTVPSLVHQVLAQMS</sequence>
<dbReference type="RefSeq" id="WP_037273223.1">
    <property type="nucleotide sequence ID" value="NZ_KN293980.1"/>
</dbReference>
<name>A0A0A0HJW6_9RHOB</name>
<feature type="domain" description="RNA polymerase sigma factor 70 region 4 type 2" evidence="7">
    <location>
        <begin position="134"/>
        <end position="181"/>
    </location>
</feature>
<dbReference type="Gene3D" id="1.10.10.10">
    <property type="entry name" value="Winged helix-like DNA-binding domain superfamily/Winged helix DNA-binding domain"/>
    <property type="match status" value="1"/>
</dbReference>
<dbReference type="Proteomes" id="UP000030021">
    <property type="component" value="Unassembled WGS sequence"/>
</dbReference>
<dbReference type="SUPFAM" id="SSF88659">
    <property type="entry name" value="Sigma3 and sigma4 domains of RNA polymerase sigma factors"/>
    <property type="match status" value="1"/>
</dbReference>
<dbReference type="Gene3D" id="1.10.1740.10">
    <property type="match status" value="1"/>
</dbReference>
<dbReference type="InterPro" id="IPR013325">
    <property type="entry name" value="RNA_pol_sigma_r2"/>
</dbReference>
<reference evidence="8 9" key="1">
    <citation type="submission" date="2013-01" db="EMBL/GenBank/DDBJ databases">
        <authorList>
            <person name="Fiebig A."/>
            <person name="Goeker M."/>
            <person name="Klenk H.-P.P."/>
        </authorList>
    </citation>
    <scope>NUCLEOTIDE SEQUENCE [LARGE SCALE GENOMIC DNA]</scope>
    <source>
        <strain evidence="8 9">DSM 17069</strain>
    </source>
</reference>
<evidence type="ECO:0000256" key="4">
    <source>
        <dbReference type="ARBA" id="ARBA00023125"/>
    </source>
</evidence>
<dbReference type="InterPro" id="IPR039425">
    <property type="entry name" value="RNA_pol_sigma-70-like"/>
</dbReference>
<comment type="similarity">
    <text evidence="1">Belongs to the sigma-70 factor family. ECF subfamily.</text>
</comment>
<dbReference type="InterPro" id="IPR036388">
    <property type="entry name" value="WH-like_DNA-bd_sf"/>
</dbReference>
<evidence type="ECO:0000256" key="2">
    <source>
        <dbReference type="ARBA" id="ARBA00023015"/>
    </source>
</evidence>